<dbReference type="GO" id="GO:0004252">
    <property type="term" value="F:serine-type endopeptidase activity"/>
    <property type="evidence" value="ECO:0007669"/>
    <property type="project" value="InterPro"/>
</dbReference>
<dbReference type="InterPro" id="IPR024079">
    <property type="entry name" value="MetalloPept_cat_dom_sf"/>
</dbReference>
<evidence type="ECO:0000256" key="1">
    <source>
        <dbReference type="ARBA" id="ARBA00004173"/>
    </source>
</evidence>
<dbReference type="SMART" id="SM00020">
    <property type="entry name" value="Tryp_SPc"/>
    <property type="match status" value="1"/>
</dbReference>
<dbReference type="FunFam" id="3.40.390.10:FF:000013">
    <property type="entry name" value="Mitochondrial intermediate peptidase"/>
    <property type="match status" value="1"/>
</dbReference>
<dbReference type="InterPro" id="IPR001567">
    <property type="entry name" value="Pept_M3A_M3B_dom"/>
</dbReference>
<keyword evidence="6 10" id="KW-0862">Zinc</keyword>
<accession>A0A484BUQ2</accession>
<evidence type="ECO:0000313" key="13">
    <source>
        <dbReference type="EMBL" id="TDG51790.1"/>
    </source>
</evidence>
<evidence type="ECO:0000256" key="7">
    <source>
        <dbReference type="ARBA" id="ARBA00022946"/>
    </source>
</evidence>
<dbReference type="PANTHER" id="PTHR11804:SF79">
    <property type="entry name" value="MITOCHONDRIAL INTERMEDIATE PEPTIDASE"/>
    <property type="match status" value="1"/>
</dbReference>
<comment type="subcellular location">
    <subcellularLocation>
        <location evidence="1">Mitochondrion</location>
    </subcellularLocation>
</comment>
<keyword evidence="14" id="KW-1185">Reference proteome</keyword>
<keyword evidence="9" id="KW-0496">Mitochondrion</keyword>
<dbReference type="InterPro" id="IPR018114">
    <property type="entry name" value="TRYPSIN_HIS"/>
</dbReference>
<dbReference type="Gene3D" id="2.40.10.10">
    <property type="entry name" value="Trypsin-like serine proteases"/>
    <property type="match status" value="1"/>
</dbReference>
<dbReference type="InterPro" id="IPR024077">
    <property type="entry name" value="Neurolysin/TOP_dom2"/>
</dbReference>
<dbReference type="PROSITE" id="PS00134">
    <property type="entry name" value="TRYPSIN_HIS"/>
    <property type="match status" value="1"/>
</dbReference>
<dbReference type="Pfam" id="PF00089">
    <property type="entry name" value="Trypsin"/>
    <property type="match status" value="1"/>
</dbReference>
<keyword evidence="4 10" id="KW-0479">Metal-binding</keyword>
<dbReference type="InterPro" id="IPR001254">
    <property type="entry name" value="Trypsin_dom"/>
</dbReference>
<dbReference type="CDD" id="cd06457">
    <property type="entry name" value="M3A_MIP"/>
    <property type="match status" value="1"/>
</dbReference>
<feature type="chain" id="PRO_5019739611" description="Peptidase S1 domain-containing protein" evidence="11">
    <location>
        <begin position="23"/>
        <end position="897"/>
    </location>
</feature>
<dbReference type="Gene3D" id="3.40.390.10">
    <property type="entry name" value="Collagenase (Catalytic Domain)"/>
    <property type="match status" value="1"/>
</dbReference>
<evidence type="ECO:0000256" key="2">
    <source>
        <dbReference type="ARBA" id="ARBA00006040"/>
    </source>
</evidence>
<dbReference type="SUPFAM" id="SSF55486">
    <property type="entry name" value="Metalloproteases ('zincins'), catalytic domain"/>
    <property type="match status" value="1"/>
</dbReference>
<evidence type="ECO:0000256" key="3">
    <source>
        <dbReference type="ARBA" id="ARBA00022670"/>
    </source>
</evidence>
<dbReference type="InterPro" id="IPR043504">
    <property type="entry name" value="Peptidase_S1_PA_chymotrypsin"/>
</dbReference>
<dbReference type="OrthoDB" id="17530at2759"/>
<keyword evidence="7" id="KW-0809">Transit peptide</keyword>
<dbReference type="Pfam" id="PF01432">
    <property type="entry name" value="Peptidase_M3"/>
    <property type="match status" value="1"/>
</dbReference>
<evidence type="ECO:0000259" key="12">
    <source>
        <dbReference type="PROSITE" id="PS50240"/>
    </source>
</evidence>
<dbReference type="InterPro" id="IPR009003">
    <property type="entry name" value="Peptidase_S1_PA"/>
</dbReference>
<dbReference type="GO" id="GO:0004222">
    <property type="term" value="F:metalloendopeptidase activity"/>
    <property type="evidence" value="ECO:0007669"/>
    <property type="project" value="InterPro"/>
</dbReference>
<dbReference type="OMA" id="ALMFEYM"/>
<keyword evidence="5 10" id="KW-0378">Hydrolase</keyword>
<dbReference type="PANTHER" id="PTHR11804">
    <property type="entry name" value="PROTEASE M3 THIMET OLIGOPEPTIDASE-RELATED"/>
    <property type="match status" value="1"/>
</dbReference>
<dbReference type="InterPro" id="IPR033851">
    <property type="entry name" value="M3A_MIP"/>
</dbReference>
<dbReference type="GO" id="GO:0006518">
    <property type="term" value="P:peptide metabolic process"/>
    <property type="evidence" value="ECO:0007669"/>
    <property type="project" value="TreeGrafter"/>
</dbReference>
<comment type="cofactor">
    <cofactor evidence="10">
        <name>Zn(2+)</name>
        <dbReference type="ChEBI" id="CHEBI:29105"/>
    </cofactor>
    <text evidence="10">Binds 1 zinc ion.</text>
</comment>
<keyword evidence="8 10" id="KW-0482">Metalloprotease</keyword>
<dbReference type="GO" id="GO:0005739">
    <property type="term" value="C:mitochondrion"/>
    <property type="evidence" value="ECO:0007669"/>
    <property type="project" value="UniProtKB-SubCell"/>
</dbReference>
<dbReference type="SUPFAM" id="SSF50494">
    <property type="entry name" value="Trypsin-like serine proteases"/>
    <property type="match status" value="1"/>
</dbReference>
<keyword evidence="11" id="KW-0732">Signal</keyword>
<dbReference type="InterPro" id="IPR045090">
    <property type="entry name" value="Pept_M3A_M3B"/>
</dbReference>
<proteinExistence type="inferred from homology"/>
<dbReference type="GO" id="GO:0046872">
    <property type="term" value="F:metal ion binding"/>
    <property type="evidence" value="ECO:0007669"/>
    <property type="project" value="UniProtKB-UniRule"/>
</dbReference>
<keyword evidence="3 10" id="KW-0645">Protease</keyword>
<comment type="caution">
    <text evidence="13">The sequence shown here is derived from an EMBL/GenBank/DDBJ whole genome shotgun (WGS) entry which is preliminary data.</text>
</comment>
<name>A0A484BUQ2_DRONA</name>
<feature type="domain" description="Peptidase S1" evidence="12">
    <location>
        <begin position="39"/>
        <end position="396"/>
    </location>
</feature>
<protein>
    <recommendedName>
        <fullName evidence="12">Peptidase S1 domain-containing protein</fullName>
    </recommendedName>
</protein>
<comment type="similarity">
    <text evidence="2 10">Belongs to the peptidase M3 family.</text>
</comment>
<dbReference type="EMBL" id="LSRL02000007">
    <property type="protein sequence ID" value="TDG51790.1"/>
    <property type="molecule type" value="Genomic_DNA"/>
</dbReference>
<feature type="signal peptide" evidence="11">
    <location>
        <begin position="1"/>
        <end position="22"/>
    </location>
</feature>
<evidence type="ECO:0000256" key="5">
    <source>
        <dbReference type="ARBA" id="ARBA00022801"/>
    </source>
</evidence>
<sequence length="897" mass="102660">MNIYQILIVWLLVVIQLDLESGERGTFTRNKDDEFQMLIAGGVVPDNGKFARNIVSIRTLSYIKFYGDNHFCTGVILSSQTVLTAAHCVTDRHKSIMNPRGLLVVFGVVGRLDRYDKDDSRRITQIAVHPKYQRYLKYDVALLRLSDRIPGNTRHVKPIIKRRWVSIYSGMLCITMGWGQLYPHGPYANELMYLEVAVRDHDFSKAARQHCWRQHRQLSTWSPLGTAFNAPPTKRINFTRNDVGLFLMPELRNADGFHLLRENVENSTQELIAEAVSSERKRKMVDIFDELSDSLCKVADLAEFVRIAHPQNKYMQAAEQACISICGVVESLNTHKPLYQALSKVVCDGDLMPTTEVDRHVAKLFLFDFEQCGIHLPEKERLRVVRLNDYILQLGQKFMNGAAQPTVLPRSCVPEDIRDYFPTSGDNIIITGLCTNASNVKMREAAYRLYLQPSDSQEELLKDLLICRYELARSCGFETYAHRALNGSTMEKPELVREFIDELSEQLRPRADADFAVMTQMKRKESGQNTALVEIWDTPYFTSQLKRQSLEEQANEFLPYFPLGGCMEGLDNLLHALYGVRLQNTEMEPGESWHSDIYKLAVMHESEGLLGYIYCDFFERAGKPNQDCHFTIQGGKRLPDGSYQLPIVVVMLGLAQPRWTGPTLLSPARLDNLFHEMGHAMHSMLARTEYQHVTGTRCATDFAEVPSVLMEYFASDPRVLRTFARHFQTHKPISEDMLQRLCASKHLFAASETQLQVFYSALDQVYHGEAAEQGKSTTETLRDVQNRYYGLPYVDNTAWQLRFSHLVGYGAKYYAYLISKTIASWIWQTYFEANPFNRQAGEKYRAEILAHGGAVPSRKLVANFLQRDLTPRILADSLIHEIDMDESKIKELIVSRN</sequence>
<dbReference type="Gene3D" id="1.10.1370.10">
    <property type="entry name" value="Neurolysin, domain 3"/>
    <property type="match status" value="1"/>
</dbReference>
<evidence type="ECO:0000256" key="6">
    <source>
        <dbReference type="ARBA" id="ARBA00022833"/>
    </source>
</evidence>
<reference evidence="13 14" key="1">
    <citation type="journal article" date="2019" name="J. Hered.">
        <title>An Improved Genome Assembly for Drosophila navojoa, the Basal Species in the mojavensis Cluster.</title>
        <authorList>
            <person name="Vanderlinde T."/>
            <person name="Dupim E.G."/>
            <person name="Nazario-Yepiz N.O."/>
            <person name="Carvalho A.B."/>
        </authorList>
    </citation>
    <scope>NUCLEOTIDE SEQUENCE [LARGE SCALE GENOMIC DNA]</scope>
    <source>
        <strain evidence="13">Navoj_Jal97</strain>
        <tissue evidence="13">Whole organism</tissue>
    </source>
</reference>
<evidence type="ECO:0000256" key="4">
    <source>
        <dbReference type="ARBA" id="ARBA00022723"/>
    </source>
</evidence>
<evidence type="ECO:0000256" key="11">
    <source>
        <dbReference type="SAM" id="SignalP"/>
    </source>
</evidence>
<dbReference type="STRING" id="7232.A0A484BUQ2"/>
<evidence type="ECO:0000256" key="8">
    <source>
        <dbReference type="ARBA" id="ARBA00023049"/>
    </source>
</evidence>
<dbReference type="Proteomes" id="UP000295192">
    <property type="component" value="Unassembled WGS sequence"/>
</dbReference>
<evidence type="ECO:0000256" key="9">
    <source>
        <dbReference type="ARBA" id="ARBA00023128"/>
    </source>
</evidence>
<evidence type="ECO:0000256" key="10">
    <source>
        <dbReference type="RuleBase" id="RU003435"/>
    </source>
</evidence>
<gene>
    <name evidence="13" type="ORF">AWZ03_001850</name>
</gene>
<evidence type="ECO:0000313" key="14">
    <source>
        <dbReference type="Proteomes" id="UP000295192"/>
    </source>
</evidence>
<dbReference type="PROSITE" id="PS50240">
    <property type="entry name" value="TRYPSIN_DOM"/>
    <property type="match status" value="1"/>
</dbReference>
<organism evidence="13 14">
    <name type="scientific">Drosophila navojoa</name>
    <name type="common">Fruit fly</name>
    <dbReference type="NCBI Taxonomy" id="7232"/>
    <lineage>
        <taxon>Eukaryota</taxon>
        <taxon>Metazoa</taxon>
        <taxon>Ecdysozoa</taxon>
        <taxon>Arthropoda</taxon>
        <taxon>Hexapoda</taxon>
        <taxon>Insecta</taxon>
        <taxon>Pterygota</taxon>
        <taxon>Neoptera</taxon>
        <taxon>Endopterygota</taxon>
        <taxon>Diptera</taxon>
        <taxon>Brachycera</taxon>
        <taxon>Muscomorpha</taxon>
        <taxon>Ephydroidea</taxon>
        <taxon>Drosophilidae</taxon>
        <taxon>Drosophila</taxon>
    </lineage>
</organism>
<dbReference type="AlphaFoldDB" id="A0A484BUQ2"/>
<dbReference type="GO" id="GO:0006627">
    <property type="term" value="P:protein processing involved in protein targeting to mitochondrion"/>
    <property type="evidence" value="ECO:0007669"/>
    <property type="project" value="TreeGrafter"/>
</dbReference>